<sequence length="110" mass="12482">MSYALIEYPEGFLDVRRVGQKVLFDGYRVIGPYTAEGIEIPAYEFGVQTIYHMKVMAAKKDVYANCEVQNPGRYGNSVKVYLYSMNPDGTIRQVDDAYATFKIEFNGEGE</sequence>
<dbReference type="EMBL" id="BARV01000200">
    <property type="protein sequence ID" value="GAH94944.1"/>
    <property type="molecule type" value="Genomic_DNA"/>
</dbReference>
<accession>X1KXN9</accession>
<dbReference type="AlphaFoldDB" id="X1KXN9"/>
<name>X1KXN9_9ZZZZ</name>
<proteinExistence type="predicted"/>
<evidence type="ECO:0000313" key="1">
    <source>
        <dbReference type="EMBL" id="GAH94944.1"/>
    </source>
</evidence>
<protein>
    <submittedName>
        <fullName evidence="1">Uncharacterized protein</fullName>
    </submittedName>
</protein>
<gene>
    <name evidence="1" type="ORF">S06H3_00907</name>
</gene>
<comment type="caution">
    <text evidence="1">The sequence shown here is derived from an EMBL/GenBank/DDBJ whole genome shotgun (WGS) entry which is preliminary data.</text>
</comment>
<organism evidence="1">
    <name type="scientific">marine sediment metagenome</name>
    <dbReference type="NCBI Taxonomy" id="412755"/>
    <lineage>
        <taxon>unclassified sequences</taxon>
        <taxon>metagenomes</taxon>
        <taxon>ecological metagenomes</taxon>
    </lineage>
</organism>
<reference evidence="1" key="1">
    <citation type="journal article" date="2014" name="Front. Microbiol.">
        <title>High frequency of phylogenetically diverse reductive dehalogenase-homologous genes in deep subseafloor sedimentary metagenomes.</title>
        <authorList>
            <person name="Kawai M."/>
            <person name="Futagami T."/>
            <person name="Toyoda A."/>
            <person name="Takaki Y."/>
            <person name="Nishi S."/>
            <person name="Hori S."/>
            <person name="Arai W."/>
            <person name="Tsubouchi T."/>
            <person name="Morono Y."/>
            <person name="Uchiyama I."/>
            <person name="Ito T."/>
            <person name="Fujiyama A."/>
            <person name="Inagaki F."/>
            <person name="Takami H."/>
        </authorList>
    </citation>
    <scope>NUCLEOTIDE SEQUENCE</scope>
    <source>
        <strain evidence="1">Expedition CK06-06</strain>
    </source>
</reference>